<evidence type="ECO:0000259" key="6">
    <source>
        <dbReference type="Pfam" id="PF24883"/>
    </source>
</evidence>
<dbReference type="PANTHER" id="PTHR10039">
    <property type="entry name" value="AMELOGENIN"/>
    <property type="match status" value="1"/>
</dbReference>
<dbReference type="InterPro" id="IPR054471">
    <property type="entry name" value="GPIID_WHD"/>
</dbReference>
<organism evidence="7 8">
    <name type="scientific">Colletotrichum lupini</name>
    <dbReference type="NCBI Taxonomy" id="145971"/>
    <lineage>
        <taxon>Eukaryota</taxon>
        <taxon>Fungi</taxon>
        <taxon>Dikarya</taxon>
        <taxon>Ascomycota</taxon>
        <taxon>Pezizomycotina</taxon>
        <taxon>Sordariomycetes</taxon>
        <taxon>Hypocreomycetidae</taxon>
        <taxon>Glomerellales</taxon>
        <taxon>Glomerellaceae</taxon>
        <taxon>Colletotrichum</taxon>
        <taxon>Colletotrichum acutatum species complex</taxon>
    </lineage>
</organism>
<dbReference type="PROSITE" id="PS50088">
    <property type="entry name" value="ANK_REPEAT"/>
    <property type="match status" value="2"/>
</dbReference>
<dbReference type="SMART" id="SM00248">
    <property type="entry name" value="ANK"/>
    <property type="match status" value="7"/>
</dbReference>
<keyword evidence="8" id="KW-1185">Reference proteome</keyword>
<evidence type="ECO:0000259" key="5">
    <source>
        <dbReference type="Pfam" id="PF22939"/>
    </source>
</evidence>
<dbReference type="PROSITE" id="PS50297">
    <property type="entry name" value="ANK_REP_REGION"/>
    <property type="match status" value="2"/>
</dbReference>
<evidence type="ECO:0000313" key="7">
    <source>
        <dbReference type="EMBL" id="UQC91254.1"/>
    </source>
</evidence>
<dbReference type="Pfam" id="PF24883">
    <property type="entry name" value="NPHP3_N"/>
    <property type="match status" value="1"/>
</dbReference>
<dbReference type="GeneID" id="73350716"/>
<dbReference type="Pfam" id="PF22939">
    <property type="entry name" value="WHD_GPIID"/>
    <property type="match status" value="1"/>
</dbReference>
<reference evidence="7" key="1">
    <citation type="journal article" date="2021" name="Mol. Plant Microbe Interact.">
        <title>Complete Genome Sequence of the Plant-Pathogenic Fungus Colletotrichum lupini.</title>
        <authorList>
            <person name="Baroncelli R."/>
            <person name="Pensec F."/>
            <person name="Da Lio D."/>
            <person name="Boufleur T."/>
            <person name="Vicente I."/>
            <person name="Sarrocco S."/>
            <person name="Picot A."/>
            <person name="Baraldi E."/>
            <person name="Sukno S."/>
            <person name="Thon M."/>
            <person name="Le Floch G."/>
        </authorList>
    </citation>
    <scope>NUCLEOTIDE SEQUENCE</scope>
    <source>
        <strain evidence="7">IMI 504893</strain>
    </source>
</reference>
<keyword evidence="2" id="KW-0040">ANK repeat</keyword>
<name>A0A9Q8WPV3_9PEZI</name>
<dbReference type="InterPro" id="IPR056884">
    <property type="entry name" value="NPHP3-like_N"/>
</dbReference>
<evidence type="ECO:0000256" key="2">
    <source>
        <dbReference type="PROSITE-ProRule" id="PRU00023"/>
    </source>
</evidence>
<gene>
    <name evidence="7" type="ORF">CLUP02_16788</name>
</gene>
<evidence type="ECO:0008006" key="9">
    <source>
        <dbReference type="Google" id="ProtNLM"/>
    </source>
</evidence>
<sequence>MKIFVPLPHPHFLAQNETICVINLHVALYLANGRLARCISFIGCWLPICTSPVDLLLVCKRFVFLRSHLNVSISISSSSLHAVISIYPTIRVFYLLPLSSSLTSPTPLCLNLKPGERPWKKDPAAAVHSATWSSTTSSNVSLVKSSKPLSHANPSGKLRPPANDANRVGDIGGLPPTNLSVTPSRLQRPGLTNLWERANETLRNDPDSEKRELAQSYAEILASELAGPESGPLDTDPAHLKQEIVAERLNARVEMLSHEQLSISVGSRELDIEPLLRNVSKHIVAARDLISSAAGADPHAALACAGGLVILTFLIRPLEQREHILRGLELTSSLICRYFAMEQVYRSRARLESLSAELARKLVLDLEQNLIKLYSNIIEFQARALCYLHRTRSTRFIRDVFRGDTWKTLIEEIERLDAHCRAFANLITDEKILTFLESHSEKVEQVIININTPQPVSFNLLRRRTALLRTLYACPYRDRKEINPERAPGTCEWFTEHGYFSNWMSAVDSKILRISADPGCGKSVLSRYLVDEILPSTSFRTTCYFIFKDDFEDQKLASIAMCCILRQLFEQNPDLMDERTLAKFEAAGDNFMQFISQSFRDATRGFDENCRQITAALSKFYMNPGEGSRLKVIIKSRPYARIQRSLQKLETSVPAIHLRGDSESQLRKISGEIGVVIRHRVRTIAEARLLEPHEIELLEQSLSNSQHRTYLWVKLALDYIEDRLESLTNKSIQAVLRSVPEKLDGLYEKILDRSANKERARKVLQIILAAFTPLSLDEISTALCIEKEHSRGSQLIKEPTHRLQSYLRDICGLFVTVVDGSVYLLHETAREFLIRNSDSVGLDAHDETYKSTWLHSITLRESHLVVAKVCVWYLMKKDFDISAGTHSEWEMATYTSRYWARHLNSIDAQDIEYIADETMYLCKTALKRDGPLHTSHLMRKYRPPRWHFDIGFDSLASSCLHLLGNVRGGPLIVAMILGFDWVPYDYGDIALNGVRSTPLTVAIAHKHNAVAHALLKDPRISITTRCRVRRNWTPMHYAIAADNFELFQLLLAEERTFAGWTSADLADLLTHSIKWGSAQTVNHLFSDSRFDFNSSDSKTWRTQFCQLANPMEKNELLPSFSEEERLNMMRIFVETHQVDFARSDRGGRSPVSWAASRPANAVILTYLLDELNLEPDTLDRQGRSPLSYSAEIYCYRNIDALLRTGKVNINSVDNEGRTPLVKATQLQFRAKVTKRNPAERKYKMRRVSSAIATLRLLDHAPDVNLQDVEGNTALINAAQNRVVEGVRALIRHGADVNVQDIHGRTALAHAAEKLCFESVEALLKAGADANLCDDEGRSPLWLATESMNHLLPRYDIHAKEKMAD</sequence>
<evidence type="ECO:0000259" key="4">
    <source>
        <dbReference type="Pfam" id="PF17100"/>
    </source>
</evidence>
<dbReference type="KEGG" id="clup:CLUP02_16788"/>
<feature type="domain" description="NWD NACHT-NTPase N-terminal" evidence="4">
    <location>
        <begin position="193"/>
        <end position="418"/>
    </location>
</feature>
<proteinExistence type="predicted"/>
<dbReference type="Pfam" id="PF17100">
    <property type="entry name" value="NACHT_N"/>
    <property type="match status" value="1"/>
</dbReference>
<feature type="repeat" description="ANK" evidence="2">
    <location>
        <begin position="1302"/>
        <end position="1334"/>
    </location>
</feature>
<evidence type="ECO:0000256" key="1">
    <source>
        <dbReference type="ARBA" id="ARBA00022737"/>
    </source>
</evidence>
<dbReference type="InterPro" id="IPR002110">
    <property type="entry name" value="Ankyrin_rpt"/>
</dbReference>
<dbReference type="Pfam" id="PF12796">
    <property type="entry name" value="Ank_2"/>
    <property type="match status" value="1"/>
</dbReference>
<feature type="domain" description="Nephrocystin 3-like N-terminal" evidence="6">
    <location>
        <begin position="489"/>
        <end position="579"/>
    </location>
</feature>
<protein>
    <recommendedName>
        <fullName evidence="9">Ankyrin repeat protein</fullName>
    </recommendedName>
</protein>
<dbReference type="EMBL" id="CP019481">
    <property type="protein sequence ID" value="UQC91254.1"/>
    <property type="molecule type" value="Genomic_DNA"/>
</dbReference>
<evidence type="ECO:0000313" key="8">
    <source>
        <dbReference type="Proteomes" id="UP000830671"/>
    </source>
</evidence>
<dbReference type="Proteomes" id="UP000830671">
    <property type="component" value="Chromosome 9"/>
</dbReference>
<keyword evidence="1" id="KW-0677">Repeat</keyword>
<dbReference type="SUPFAM" id="SSF48403">
    <property type="entry name" value="Ankyrin repeat"/>
    <property type="match status" value="1"/>
</dbReference>
<dbReference type="Gene3D" id="1.25.40.20">
    <property type="entry name" value="Ankyrin repeat-containing domain"/>
    <property type="match status" value="2"/>
</dbReference>
<feature type="domain" description="GPI inositol-deacylase winged helix" evidence="5">
    <location>
        <begin position="748"/>
        <end position="837"/>
    </location>
</feature>
<dbReference type="InterPro" id="IPR031359">
    <property type="entry name" value="NACHT_N"/>
</dbReference>
<accession>A0A9Q8WPV3</accession>
<feature type="region of interest" description="Disordered" evidence="3">
    <location>
        <begin position="145"/>
        <end position="164"/>
    </location>
</feature>
<feature type="repeat" description="ANK" evidence="2">
    <location>
        <begin position="1269"/>
        <end position="1301"/>
    </location>
</feature>
<dbReference type="InterPro" id="IPR036770">
    <property type="entry name" value="Ankyrin_rpt-contain_sf"/>
</dbReference>
<evidence type="ECO:0000256" key="3">
    <source>
        <dbReference type="SAM" id="MobiDB-lite"/>
    </source>
</evidence>
<dbReference type="RefSeq" id="XP_049152853.1">
    <property type="nucleotide sequence ID" value="XM_049295706.1"/>
</dbReference>